<protein>
    <submittedName>
        <fullName evidence="3">Uncharacterized protein</fullName>
    </submittedName>
</protein>
<dbReference type="AlphaFoldDB" id="A0AAE0G753"/>
<feature type="compositionally biased region" description="Low complexity" evidence="1">
    <location>
        <begin position="238"/>
        <end position="255"/>
    </location>
</feature>
<feature type="region of interest" description="Disordered" evidence="1">
    <location>
        <begin position="308"/>
        <end position="390"/>
    </location>
</feature>
<reference evidence="3 4" key="1">
    <citation type="journal article" date="2015" name="Genome Biol. Evol.">
        <title>Comparative Genomics of a Bacterivorous Green Alga Reveals Evolutionary Causalities and Consequences of Phago-Mixotrophic Mode of Nutrition.</title>
        <authorList>
            <person name="Burns J.A."/>
            <person name="Paasch A."/>
            <person name="Narechania A."/>
            <person name="Kim E."/>
        </authorList>
    </citation>
    <scope>NUCLEOTIDE SEQUENCE [LARGE SCALE GENOMIC DNA]</scope>
    <source>
        <strain evidence="3 4">PLY_AMNH</strain>
    </source>
</reference>
<name>A0AAE0G753_9CHLO</name>
<accession>A0AAE0G753</accession>
<keyword evidence="2" id="KW-0472">Membrane</keyword>
<comment type="caution">
    <text evidence="3">The sequence shown here is derived from an EMBL/GenBank/DDBJ whole genome shotgun (WGS) entry which is preliminary data.</text>
</comment>
<proteinExistence type="predicted"/>
<evidence type="ECO:0000256" key="2">
    <source>
        <dbReference type="SAM" id="Phobius"/>
    </source>
</evidence>
<feature type="non-terminal residue" evidence="3">
    <location>
        <position position="1"/>
    </location>
</feature>
<sequence length="405" mass="42611">AAGSLTLDEAATAVKTGLSLSQEIDINTYDALWYTMLGSKDGEEVYTAMSFVQAAISASTNILLGYASGTSAPTSSPTSATRRRLLQTSGNTDTSNYAFQSLARQFSNSAVDLTSTSTVGTILSDSLVLYAGGDVDSYDLADYVDSTVIDAAAESTSELNSLTSTNVLANSGSGEAVATEVSKSATVTETSMAEGIVGMMLDVSTVDTFVSQYTGDALSELVNTTEVAGAEAIAELSAAANPTSAPTSAPTVPGDGNDDDGDDDIDWMFYGLVGGGGLVGIMLCCLGGYCLMVRRSAYNVIPHDTMTEMARPPTHGGEDDEEDGDVTTGGDPLEREEARQQNSPGLRQGALGDGTMPDRADMNTDKQQQRMDAHEKGKKEREEAERAEFENILKEQQEYIARRLA</sequence>
<keyword evidence="2" id="KW-1133">Transmembrane helix</keyword>
<organism evidence="3 4">
    <name type="scientific">Cymbomonas tetramitiformis</name>
    <dbReference type="NCBI Taxonomy" id="36881"/>
    <lineage>
        <taxon>Eukaryota</taxon>
        <taxon>Viridiplantae</taxon>
        <taxon>Chlorophyta</taxon>
        <taxon>Pyramimonadophyceae</taxon>
        <taxon>Pyramimonadales</taxon>
        <taxon>Pyramimonadaceae</taxon>
        <taxon>Cymbomonas</taxon>
    </lineage>
</organism>
<keyword evidence="2" id="KW-0812">Transmembrane</keyword>
<feature type="compositionally biased region" description="Basic and acidic residues" evidence="1">
    <location>
        <begin position="356"/>
        <end position="390"/>
    </location>
</feature>
<evidence type="ECO:0000256" key="1">
    <source>
        <dbReference type="SAM" id="MobiDB-lite"/>
    </source>
</evidence>
<dbReference type="Proteomes" id="UP001190700">
    <property type="component" value="Unassembled WGS sequence"/>
</dbReference>
<evidence type="ECO:0000313" key="4">
    <source>
        <dbReference type="Proteomes" id="UP001190700"/>
    </source>
</evidence>
<evidence type="ECO:0000313" key="3">
    <source>
        <dbReference type="EMBL" id="KAK3272801.1"/>
    </source>
</evidence>
<feature type="region of interest" description="Disordered" evidence="1">
    <location>
        <begin position="238"/>
        <end position="260"/>
    </location>
</feature>
<gene>
    <name evidence="3" type="ORF">CYMTET_18923</name>
</gene>
<keyword evidence="4" id="KW-1185">Reference proteome</keyword>
<feature type="transmembrane region" description="Helical" evidence="2">
    <location>
        <begin position="267"/>
        <end position="291"/>
    </location>
</feature>
<dbReference type="EMBL" id="LGRX02008784">
    <property type="protein sequence ID" value="KAK3272801.1"/>
    <property type="molecule type" value="Genomic_DNA"/>
</dbReference>